<gene>
    <name evidence="7" type="ORF">AWN90_10120</name>
</gene>
<evidence type="ECO:0000256" key="5">
    <source>
        <dbReference type="SAM" id="Phobius"/>
    </source>
</evidence>
<dbReference type="GO" id="GO:0016491">
    <property type="term" value="F:oxidoreductase activity"/>
    <property type="evidence" value="ECO:0007669"/>
    <property type="project" value="InterPro"/>
</dbReference>
<dbReference type="SUPFAM" id="SSF52833">
    <property type="entry name" value="Thioredoxin-like"/>
    <property type="match status" value="1"/>
</dbReference>
<keyword evidence="3 5" id="KW-1133">Transmembrane helix</keyword>
<dbReference type="InterPro" id="IPR000866">
    <property type="entry name" value="AhpC/TSA"/>
</dbReference>
<name>A0A164H757_9NOCA</name>
<feature type="transmembrane region" description="Helical" evidence="5">
    <location>
        <begin position="6"/>
        <end position="24"/>
    </location>
</feature>
<dbReference type="Pfam" id="PF07291">
    <property type="entry name" value="MauE"/>
    <property type="match status" value="1"/>
</dbReference>
<reference evidence="7 8" key="1">
    <citation type="submission" date="2016-04" db="EMBL/GenBank/DDBJ databases">
        <authorList>
            <person name="Evans L.H."/>
            <person name="Alamgir A."/>
            <person name="Owens N."/>
            <person name="Weber N.D."/>
            <person name="Virtaneva K."/>
            <person name="Barbian K."/>
            <person name="Babar A."/>
            <person name="Rosenke K."/>
        </authorList>
    </citation>
    <scope>NUCLEOTIDE SEQUENCE [LARGE SCALE GENOMIC DNA]</scope>
    <source>
        <strain evidence="7 8">IFM 0406</strain>
    </source>
</reference>
<feature type="transmembrane region" description="Helical" evidence="5">
    <location>
        <begin position="148"/>
        <end position="166"/>
    </location>
</feature>
<dbReference type="Proteomes" id="UP000076512">
    <property type="component" value="Unassembled WGS sequence"/>
</dbReference>
<evidence type="ECO:0000256" key="1">
    <source>
        <dbReference type="ARBA" id="ARBA00004141"/>
    </source>
</evidence>
<dbReference type="PROSITE" id="PS51352">
    <property type="entry name" value="THIOREDOXIN_2"/>
    <property type="match status" value="1"/>
</dbReference>
<feature type="transmembrane region" description="Helical" evidence="5">
    <location>
        <begin position="71"/>
        <end position="92"/>
    </location>
</feature>
<evidence type="ECO:0000256" key="4">
    <source>
        <dbReference type="ARBA" id="ARBA00023136"/>
    </source>
</evidence>
<evidence type="ECO:0000259" key="6">
    <source>
        <dbReference type="PROSITE" id="PS51352"/>
    </source>
</evidence>
<dbReference type="Pfam" id="PF00578">
    <property type="entry name" value="AhpC-TSA"/>
    <property type="match status" value="1"/>
</dbReference>
<evidence type="ECO:0000313" key="8">
    <source>
        <dbReference type="Proteomes" id="UP000076512"/>
    </source>
</evidence>
<dbReference type="GO" id="GO:0016209">
    <property type="term" value="F:antioxidant activity"/>
    <property type="evidence" value="ECO:0007669"/>
    <property type="project" value="InterPro"/>
</dbReference>
<accession>A0A164H757</accession>
<organism evidence="7 8">
    <name type="scientific">Nocardia terpenica</name>
    <dbReference type="NCBI Taxonomy" id="455432"/>
    <lineage>
        <taxon>Bacteria</taxon>
        <taxon>Bacillati</taxon>
        <taxon>Actinomycetota</taxon>
        <taxon>Actinomycetes</taxon>
        <taxon>Mycobacteriales</taxon>
        <taxon>Nocardiaceae</taxon>
        <taxon>Nocardia</taxon>
    </lineage>
</organism>
<dbReference type="RefSeq" id="WP_067579698.1">
    <property type="nucleotide sequence ID" value="NZ_JABMCZ010000002.1"/>
</dbReference>
<dbReference type="InterPro" id="IPR009908">
    <property type="entry name" value="Methylamine_util_MauE"/>
</dbReference>
<sequence length="329" mass="34172">MLVEYGVWAARSAVAVVFGLSAYGKLADRSGTRTAVAEFGIPVRWAPAVSWALPLAEAAIAVAVLPPWTAAVAALAGTALLLVFTTAVIGLLRRGKRPACSCFGATSTTPIGRTTVLRNALLIALTVAAAAGSFAHPRVPQELSADRAVGTVLAAALAAPLIRLTGEVRALRRRLDEQALSTLGAEGLPVGALAPEFELLDTRGGRVGLEKLLASGRHLLLVFVHPACELCAALARELPRWQARAEAALSIVVVGNGEVAEHAAWGSEQRLGEIPVLVQQGNEAALRYRVRGTPSGVLIGADGRVLAPVARGAMSVRELVVTARTVPRA</sequence>
<dbReference type="OrthoDB" id="5643368at2"/>
<keyword evidence="4 5" id="KW-0472">Membrane</keyword>
<feature type="domain" description="Thioredoxin" evidence="6">
    <location>
        <begin position="188"/>
        <end position="329"/>
    </location>
</feature>
<keyword evidence="2 5" id="KW-0812">Transmembrane</keyword>
<proteinExistence type="predicted"/>
<feature type="transmembrane region" description="Helical" evidence="5">
    <location>
        <begin position="116"/>
        <end position="136"/>
    </location>
</feature>
<dbReference type="GO" id="GO:0016020">
    <property type="term" value="C:membrane"/>
    <property type="evidence" value="ECO:0007669"/>
    <property type="project" value="UniProtKB-SubCell"/>
</dbReference>
<feature type="transmembrane region" description="Helical" evidence="5">
    <location>
        <begin position="45"/>
        <end position="65"/>
    </location>
</feature>
<dbReference type="InterPro" id="IPR013766">
    <property type="entry name" value="Thioredoxin_domain"/>
</dbReference>
<dbReference type="UniPathway" id="UPA00895"/>
<evidence type="ECO:0000256" key="3">
    <source>
        <dbReference type="ARBA" id="ARBA00022989"/>
    </source>
</evidence>
<dbReference type="InterPro" id="IPR036249">
    <property type="entry name" value="Thioredoxin-like_sf"/>
</dbReference>
<dbReference type="Gene3D" id="3.40.30.10">
    <property type="entry name" value="Glutaredoxin"/>
    <property type="match status" value="1"/>
</dbReference>
<dbReference type="AlphaFoldDB" id="A0A164H757"/>
<dbReference type="EMBL" id="LWGR01000021">
    <property type="protein sequence ID" value="KZM68259.1"/>
    <property type="molecule type" value="Genomic_DNA"/>
</dbReference>
<evidence type="ECO:0000313" key="7">
    <source>
        <dbReference type="EMBL" id="KZM68259.1"/>
    </source>
</evidence>
<evidence type="ECO:0000256" key="2">
    <source>
        <dbReference type="ARBA" id="ARBA00022692"/>
    </source>
</evidence>
<protein>
    <recommendedName>
        <fullName evidence="6">Thioredoxin domain-containing protein</fullName>
    </recommendedName>
</protein>
<keyword evidence="8" id="KW-1185">Reference proteome</keyword>
<dbReference type="GO" id="GO:0030416">
    <property type="term" value="P:methylamine metabolic process"/>
    <property type="evidence" value="ECO:0007669"/>
    <property type="project" value="InterPro"/>
</dbReference>
<comment type="caution">
    <text evidence="7">The sequence shown here is derived from an EMBL/GenBank/DDBJ whole genome shotgun (WGS) entry which is preliminary data.</text>
</comment>
<dbReference type="STRING" id="455432.AWN90_10120"/>
<comment type="subcellular location">
    <subcellularLocation>
        <location evidence="1">Membrane</location>
        <topology evidence="1">Multi-pass membrane protein</topology>
    </subcellularLocation>
</comment>